<organism evidence="2 3">
    <name type="scientific">Pseudonocardia hierapolitana</name>
    <dbReference type="NCBI Taxonomy" id="1128676"/>
    <lineage>
        <taxon>Bacteria</taxon>
        <taxon>Bacillati</taxon>
        <taxon>Actinomycetota</taxon>
        <taxon>Actinomycetes</taxon>
        <taxon>Pseudonocardiales</taxon>
        <taxon>Pseudonocardiaceae</taxon>
        <taxon>Pseudonocardia</taxon>
    </lineage>
</organism>
<dbReference type="Proteomes" id="UP000321261">
    <property type="component" value="Unassembled WGS sequence"/>
</dbReference>
<feature type="domain" description="AB hydrolase-1" evidence="1">
    <location>
        <begin position="22"/>
        <end position="252"/>
    </location>
</feature>
<accession>A0A561SXK0</accession>
<comment type="caution">
    <text evidence="2">The sequence shown here is derived from an EMBL/GenBank/DDBJ whole genome shotgun (WGS) entry which is preliminary data.</text>
</comment>
<name>A0A561SXK0_9PSEU</name>
<dbReference type="InterPro" id="IPR029058">
    <property type="entry name" value="AB_hydrolase_fold"/>
</dbReference>
<protein>
    <submittedName>
        <fullName evidence="2">Pimeloyl-ACP methyl ester carboxylesterase</fullName>
    </submittedName>
</protein>
<evidence type="ECO:0000259" key="1">
    <source>
        <dbReference type="Pfam" id="PF12697"/>
    </source>
</evidence>
<dbReference type="GO" id="GO:0003824">
    <property type="term" value="F:catalytic activity"/>
    <property type="evidence" value="ECO:0007669"/>
    <property type="project" value="UniProtKB-ARBA"/>
</dbReference>
<dbReference type="PRINTS" id="PR00111">
    <property type="entry name" value="ABHYDROLASE"/>
</dbReference>
<gene>
    <name evidence="2" type="ORF">FHX44_115523</name>
</gene>
<dbReference type="OrthoDB" id="334507at2"/>
<sequence>MDHVDVDGMRIAYRRAGVGPVLVMLHGAPTDSRTWQWMLPDLARDHTVIAWDAPGFGESSDIDDHWRAPQFADALAAFVAALDLERPHLVGHSFGTMVALSLFRRHPTVPASLVLVSGYAGWAGSLPPEEVARRLEMFVGMAELGDAFDPKSYPGLFSELIPPDREAVLATMMRENIRPASVRAAGYTGAETDLRPVLPTVDVPTLVLHGAADVRSPRANAEALHAAISTSQLVVLPRLGHACVVEDPETCATEIRRFMTTVS</sequence>
<dbReference type="AlphaFoldDB" id="A0A561SXK0"/>
<dbReference type="SUPFAM" id="SSF53474">
    <property type="entry name" value="alpha/beta-Hydrolases"/>
    <property type="match status" value="1"/>
</dbReference>
<dbReference type="Pfam" id="PF12697">
    <property type="entry name" value="Abhydrolase_6"/>
    <property type="match status" value="1"/>
</dbReference>
<dbReference type="GO" id="GO:0016020">
    <property type="term" value="C:membrane"/>
    <property type="evidence" value="ECO:0007669"/>
    <property type="project" value="TreeGrafter"/>
</dbReference>
<evidence type="ECO:0000313" key="2">
    <source>
        <dbReference type="EMBL" id="TWF79589.1"/>
    </source>
</evidence>
<reference evidence="2 3" key="1">
    <citation type="submission" date="2019-06" db="EMBL/GenBank/DDBJ databases">
        <title>Sequencing the genomes of 1000 actinobacteria strains.</title>
        <authorList>
            <person name="Klenk H.-P."/>
        </authorList>
    </citation>
    <scope>NUCLEOTIDE SEQUENCE [LARGE SCALE GENOMIC DNA]</scope>
    <source>
        <strain evidence="2 3">DSM 45671</strain>
    </source>
</reference>
<dbReference type="InterPro" id="IPR000073">
    <property type="entry name" value="AB_hydrolase_1"/>
</dbReference>
<dbReference type="Gene3D" id="3.40.50.1820">
    <property type="entry name" value="alpha/beta hydrolase"/>
    <property type="match status" value="1"/>
</dbReference>
<dbReference type="EMBL" id="VIWU01000001">
    <property type="protein sequence ID" value="TWF79589.1"/>
    <property type="molecule type" value="Genomic_DNA"/>
</dbReference>
<keyword evidence="3" id="KW-1185">Reference proteome</keyword>
<dbReference type="PANTHER" id="PTHR43798">
    <property type="entry name" value="MONOACYLGLYCEROL LIPASE"/>
    <property type="match status" value="1"/>
</dbReference>
<dbReference type="InterPro" id="IPR050266">
    <property type="entry name" value="AB_hydrolase_sf"/>
</dbReference>
<evidence type="ECO:0000313" key="3">
    <source>
        <dbReference type="Proteomes" id="UP000321261"/>
    </source>
</evidence>
<dbReference type="PANTHER" id="PTHR43798:SF33">
    <property type="entry name" value="HYDROLASE, PUTATIVE (AFU_ORTHOLOGUE AFUA_2G14860)-RELATED"/>
    <property type="match status" value="1"/>
</dbReference>
<proteinExistence type="predicted"/>